<evidence type="ECO:0000313" key="2">
    <source>
        <dbReference type="EMBL" id="MRS99467.1"/>
    </source>
</evidence>
<dbReference type="EMBL" id="WJYN01000004">
    <property type="protein sequence ID" value="MRS99467.1"/>
    <property type="molecule type" value="Genomic_DNA"/>
</dbReference>
<proteinExistence type="predicted"/>
<sequence>MNTLFIVQAALCALIALRLLLFKRSGATHRPWASRLAYGLVVLAGAVTIGVLFGRYDWALAAQNGITAVLCVAVYAVRGNVVELFRMGGARQCWFVRILRRSA</sequence>
<protein>
    <submittedName>
        <fullName evidence="2">Phage holin family protein</fullName>
    </submittedName>
</protein>
<dbReference type="Pfam" id="PF05449">
    <property type="entry name" value="Phage_holin_3_7"/>
    <property type="match status" value="1"/>
</dbReference>
<gene>
    <name evidence="2" type="ORF">GJQ57_12515</name>
</gene>
<keyword evidence="1" id="KW-1133">Transmembrane helix</keyword>
<keyword evidence="1" id="KW-0812">Transmembrane</keyword>
<dbReference type="AlphaFoldDB" id="A0A7X2LBS4"/>
<keyword evidence="1" id="KW-0472">Membrane</keyword>
<organism evidence="2 3">
    <name type="scientific">Ralstonia pickettii</name>
    <name type="common">Burkholderia pickettii</name>
    <dbReference type="NCBI Taxonomy" id="329"/>
    <lineage>
        <taxon>Bacteria</taxon>
        <taxon>Pseudomonadati</taxon>
        <taxon>Pseudomonadota</taxon>
        <taxon>Betaproteobacteria</taxon>
        <taxon>Burkholderiales</taxon>
        <taxon>Burkholderiaceae</taxon>
        <taxon>Ralstonia</taxon>
    </lineage>
</organism>
<comment type="caution">
    <text evidence="2">The sequence shown here is derived from an EMBL/GenBank/DDBJ whole genome shotgun (WGS) entry which is preliminary data.</text>
</comment>
<evidence type="ECO:0000313" key="3">
    <source>
        <dbReference type="Proteomes" id="UP000441032"/>
    </source>
</evidence>
<dbReference type="RefSeq" id="WP_154207033.1">
    <property type="nucleotide sequence ID" value="NZ_WJYN01000004.1"/>
</dbReference>
<evidence type="ECO:0000256" key="1">
    <source>
        <dbReference type="SAM" id="Phobius"/>
    </source>
</evidence>
<feature type="transmembrane region" description="Helical" evidence="1">
    <location>
        <begin position="6"/>
        <end position="23"/>
    </location>
</feature>
<reference evidence="2 3" key="1">
    <citation type="submission" date="2019-11" db="EMBL/GenBank/DDBJ databases">
        <title>Phenotypic characterization of an OXA-22 and OXA-60 co-producing Ralstonia pickettii clinical strain.</title>
        <authorList>
            <person name="He F."/>
        </authorList>
    </citation>
    <scope>NUCLEOTIDE SEQUENCE [LARGE SCALE GENOMIC DNA]</scope>
    <source>
        <strain evidence="2 3">PSLESD1</strain>
    </source>
</reference>
<name>A0A7X2LBS4_RALPI</name>
<dbReference type="Proteomes" id="UP000441032">
    <property type="component" value="Unassembled WGS sequence"/>
</dbReference>
<dbReference type="InterPro" id="IPR008473">
    <property type="entry name" value="Phage_holin_3_7"/>
</dbReference>
<feature type="transmembrane region" description="Helical" evidence="1">
    <location>
        <begin position="35"/>
        <end position="53"/>
    </location>
</feature>
<accession>A0A7X2LBS4</accession>
<feature type="transmembrane region" description="Helical" evidence="1">
    <location>
        <begin position="59"/>
        <end position="77"/>
    </location>
</feature>